<keyword evidence="7" id="KW-1185">Reference proteome</keyword>
<dbReference type="AlphaFoldDB" id="A0AAD9NHF9"/>
<evidence type="ECO:0000259" key="5">
    <source>
        <dbReference type="PROSITE" id="PS50865"/>
    </source>
</evidence>
<accession>A0AAD9NHF9</accession>
<feature type="domain" description="MYND-type" evidence="5">
    <location>
        <begin position="43"/>
        <end position="80"/>
    </location>
</feature>
<comment type="caution">
    <text evidence="6">The sequence shown here is derived from an EMBL/GenBank/DDBJ whole genome shotgun (WGS) entry which is preliminary data.</text>
</comment>
<dbReference type="PANTHER" id="PTHR12298:SF4">
    <property type="entry name" value="PROGRAMMED CELL DEATH PROTEIN 2"/>
    <property type="match status" value="1"/>
</dbReference>
<dbReference type="PROSITE" id="PS50865">
    <property type="entry name" value="ZF_MYND_2"/>
    <property type="match status" value="1"/>
</dbReference>
<dbReference type="Proteomes" id="UP001209878">
    <property type="component" value="Unassembled WGS sequence"/>
</dbReference>
<dbReference type="Gene3D" id="6.10.140.2220">
    <property type="match status" value="1"/>
</dbReference>
<keyword evidence="2 4" id="KW-0863">Zinc-finger</keyword>
<evidence type="ECO:0000256" key="3">
    <source>
        <dbReference type="ARBA" id="ARBA00022833"/>
    </source>
</evidence>
<dbReference type="EMBL" id="JAODUO010001220">
    <property type="protein sequence ID" value="KAK2168713.1"/>
    <property type="molecule type" value="Genomic_DNA"/>
</dbReference>
<dbReference type="Pfam" id="PF04194">
    <property type="entry name" value="PDCD2_C"/>
    <property type="match status" value="1"/>
</dbReference>
<evidence type="ECO:0000313" key="7">
    <source>
        <dbReference type="Proteomes" id="UP001209878"/>
    </source>
</evidence>
<proteinExistence type="predicted"/>
<evidence type="ECO:0000256" key="2">
    <source>
        <dbReference type="ARBA" id="ARBA00022771"/>
    </source>
</evidence>
<gene>
    <name evidence="6" type="ORF">NP493_1223g00037</name>
</gene>
<dbReference type="InterPro" id="IPR002893">
    <property type="entry name" value="Znf_MYND"/>
</dbReference>
<dbReference type="PANTHER" id="PTHR12298">
    <property type="entry name" value="PCDC2 PROGRAMMED CELL DEATH PROTEIN 2 -RELATED"/>
    <property type="match status" value="1"/>
</dbReference>
<evidence type="ECO:0000256" key="4">
    <source>
        <dbReference type="PROSITE-ProRule" id="PRU00134"/>
    </source>
</evidence>
<evidence type="ECO:0000256" key="1">
    <source>
        <dbReference type="ARBA" id="ARBA00022723"/>
    </source>
</evidence>
<protein>
    <recommendedName>
        <fullName evidence="5">MYND-type domain-containing protein</fullName>
    </recommendedName>
</protein>
<dbReference type="GO" id="GO:0005737">
    <property type="term" value="C:cytoplasm"/>
    <property type="evidence" value="ECO:0007669"/>
    <property type="project" value="InterPro"/>
</dbReference>
<dbReference type="InterPro" id="IPR007320">
    <property type="entry name" value="PDCD2_C"/>
</dbReference>
<dbReference type="PROSITE" id="PS01360">
    <property type="entry name" value="ZF_MYND_1"/>
    <property type="match status" value="1"/>
</dbReference>
<dbReference type="GO" id="GO:0008270">
    <property type="term" value="F:zinc ion binding"/>
    <property type="evidence" value="ECO:0007669"/>
    <property type="project" value="UniProtKB-KW"/>
</dbReference>
<reference evidence="6" key="1">
    <citation type="journal article" date="2023" name="Mol. Biol. Evol.">
        <title>Third-Generation Sequencing Reveals the Adaptive Role of the Epigenome in Three Deep-Sea Polychaetes.</title>
        <authorList>
            <person name="Perez M."/>
            <person name="Aroh O."/>
            <person name="Sun Y."/>
            <person name="Lan Y."/>
            <person name="Juniper S.K."/>
            <person name="Young C.R."/>
            <person name="Angers B."/>
            <person name="Qian P.Y."/>
        </authorList>
    </citation>
    <scope>NUCLEOTIDE SEQUENCE</scope>
    <source>
        <strain evidence="6">R07B-5</strain>
    </source>
</reference>
<dbReference type="SUPFAM" id="SSF144232">
    <property type="entry name" value="HIT/MYND zinc finger-like"/>
    <property type="match status" value="1"/>
</dbReference>
<organism evidence="6 7">
    <name type="scientific">Ridgeia piscesae</name>
    <name type="common">Tubeworm</name>
    <dbReference type="NCBI Taxonomy" id="27915"/>
    <lineage>
        <taxon>Eukaryota</taxon>
        <taxon>Metazoa</taxon>
        <taxon>Spiralia</taxon>
        <taxon>Lophotrochozoa</taxon>
        <taxon>Annelida</taxon>
        <taxon>Polychaeta</taxon>
        <taxon>Sedentaria</taxon>
        <taxon>Canalipalpata</taxon>
        <taxon>Sabellida</taxon>
        <taxon>Siboglinidae</taxon>
        <taxon>Ridgeia</taxon>
    </lineage>
</organism>
<dbReference type="Pfam" id="PF01753">
    <property type="entry name" value="zf-MYND"/>
    <property type="match status" value="1"/>
</dbReference>
<sequence>MAASGKATEVELGFVETIAGDSPPDENCEQKNLTGAERYQDLCGVCGCAGPKRCGKCHTASYCSREHQRHDWKQRHKTVCGSGSGEIPPSSFPFPEYELVIEPEDYPESAPGEKTEEVRMKEYEEYMKSREADGMLAAGTKVDADLERMAQSKEDRQFEKFKKRISHEPEQVLRYQRGGEVLWVSEEGLPTSGDIPPCVCGAPRVFEFQILPQLLTHLEIDCLGDSIDWGTLAVYTCARSCCHNGPYHEEFLWKQDVSADKIVAS</sequence>
<keyword evidence="1" id="KW-0479">Metal-binding</keyword>
<name>A0AAD9NHF9_RIDPI</name>
<keyword evidence="3" id="KW-0862">Zinc</keyword>
<evidence type="ECO:0000313" key="6">
    <source>
        <dbReference type="EMBL" id="KAK2168713.1"/>
    </source>
</evidence>
<dbReference type="GO" id="GO:0005634">
    <property type="term" value="C:nucleus"/>
    <property type="evidence" value="ECO:0007669"/>
    <property type="project" value="TreeGrafter"/>
</dbReference>